<gene>
    <name evidence="8" type="ORF">EDX97_05775</name>
</gene>
<dbReference type="EMBL" id="RJQC01000002">
    <property type="protein sequence ID" value="RNM30302.1"/>
    <property type="molecule type" value="Genomic_DNA"/>
</dbReference>
<evidence type="ECO:0000256" key="6">
    <source>
        <dbReference type="RuleBase" id="RU366058"/>
    </source>
</evidence>
<feature type="transmembrane region" description="Helical" evidence="6">
    <location>
        <begin position="71"/>
        <end position="98"/>
    </location>
</feature>
<dbReference type="AlphaFoldDB" id="A0A3N0I1T1"/>
<evidence type="ECO:0000256" key="1">
    <source>
        <dbReference type="ARBA" id="ARBA00004651"/>
    </source>
</evidence>
<dbReference type="PANTHER" id="PTHR12677">
    <property type="entry name" value="GOLGI APPARATUS MEMBRANE PROTEIN TVP38-RELATED"/>
    <property type="match status" value="1"/>
</dbReference>
<dbReference type="OrthoDB" id="1654692at2"/>
<dbReference type="Pfam" id="PF09335">
    <property type="entry name" value="VTT_dom"/>
    <property type="match status" value="1"/>
</dbReference>
<dbReference type="GO" id="GO:0005886">
    <property type="term" value="C:plasma membrane"/>
    <property type="evidence" value="ECO:0007669"/>
    <property type="project" value="UniProtKB-SubCell"/>
</dbReference>
<feature type="domain" description="VTT" evidence="7">
    <location>
        <begin position="86"/>
        <end position="204"/>
    </location>
</feature>
<keyword evidence="4 6" id="KW-1133">Transmembrane helix</keyword>
<evidence type="ECO:0000313" key="8">
    <source>
        <dbReference type="EMBL" id="RNM30302.1"/>
    </source>
</evidence>
<evidence type="ECO:0000313" key="9">
    <source>
        <dbReference type="Proteomes" id="UP000276568"/>
    </source>
</evidence>
<keyword evidence="5 6" id="KW-0472">Membrane</keyword>
<dbReference type="InterPro" id="IPR032816">
    <property type="entry name" value="VTT_dom"/>
</dbReference>
<evidence type="ECO:0000256" key="3">
    <source>
        <dbReference type="ARBA" id="ARBA00022692"/>
    </source>
</evidence>
<evidence type="ECO:0000256" key="4">
    <source>
        <dbReference type="ARBA" id="ARBA00022989"/>
    </source>
</evidence>
<keyword evidence="3 6" id="KW-0812">Transmembrane</keyword>
<accession>A0A3N0I1T1</accession>
<sequence>MIPYQLFDTMQHMKRTKKILVTIEIICIVLAGLFVLHLLLQHSPKIVQYIEKNDIVGLTAYIRGKGRIGEYVLIILQVLETISIVLPALPIYITAGIVYGRIKGILICYITNIIINACMFLWARKRNMDLSKNINYGRNPKVEELMKQVKDPKRVVLYMCLLPVVPNGTIPFIAAGTTVTFGGFLRSLAMGCLPSIALDVVCGDAFLTVNWHIFLPIIIVLAILAALIFKFRKQIMTKLEPRVRSKKVDFFENKMV</sequence>
<organism evidence="8 9">
    <name type="scientific">Absicoccus porci</name>
    <dbReference type="NCBI Taxonomy" id="2486576"/>
    <lineage>
        <taxon>Bacteria</taxon>
        <taxon>Bacillati</taxon>
        <taxon>Bacillota</taxon>
        <taxon>Erysipelotrichia</taxon>
        <taxon>Erysipelotrichales</taxon>
        <taxon>Erysipelotrichaceae</taxon>
        <taxon>Absicoccus</taxon>
    </lineage>
</organism>
<feature type="transmembrane region" description="Helical" evidence="6">
    <location>
        <begin position="20"/>
        <end position="40"/>
    </location>
</feature>
<dbReference type="Proteomes" id="UP000276568">
    <property type="component" value="Unassembled WGS sequence"/>
</dbReference>
<evidence type="ECO:0000259" key="7">
    <source>
        <dbReference type="Pfam" id="PF09335"/>
    </source>
</evidence>
<feature type="transmembrane region" description="Helical" evidence="6">
    <location>
        <begin position="155"/>
        <end position="185"/>
    </location>
</feature>
<dbReference type="InterPro" id="IPR015414">
    <property type="entry name" value="TMEM64"/>
</dbReference>
<keyword evidence="2 6" id="KW-1003">Cell membrane</keyword>
<evidence type="ECO:0000256" key="5">
    <source>
        <dbReference type="ARBA" id="ARBA00023136"/>
    </source>
</evidence>
<comment type="subcellular location">
    <subcellularLocation>
        <location evidence="1 6">Cell membrane</location>
        <topology evidence="1 6">Multi-pass membrane protein</topology>
    </subcellularLocation>
</comment>
<reference evidence="8 9" key="1">
    <citation type="submission" date="2018-11" db="EMBL/GenBank/DDBJ databases">
        <title>Clostridium sp. nov., a member of the family Erysipelotrichaceae isolated from pig faeces.</title>
        <authorList>
            <person name="Chang Y.-H."/>
        </authorList>
    </citation>
    <scope>NUCLEOTIDE SEQUENCE [LARGE SCALE GENOMIC DNA]</scope>
    <source>
        <strain evidence="8 9">YH-panp20</strain>
    </source>
</reference>
<feature type="transmembrane region" description="Helical" evidence="6">
    <location>
        <begin position="205"/>
        <end position="229"/>
    </location>
</feature>
<comment type="caution">
    <text evidence="8">The sequence shown here is derived from an EMBL/GenBank/DDBJ whole genome shotgun (WGS) entry which is preliminary data.</text>
</comment>
<protein>
    <recommendedName>
        <fullName evidence="6">TVP38/TMEM64 family membrane protein</fullName>
    </recommendedName>
</protein>
<comment type="similarity">
    <text evidence="6">Belongs to the TVP38/TMEM64 family.</text>
</comment>
<feature type="transmembrane region" description="Helical" evidence="6">
    <location>
        <begin position="104"/>
        <end position="123"/>
    </location>
</feature>
<keyword evidence="9" id="KW-1185">Reference proteome</keyword>
<name>A0A3N0I1T1_9FIRM</name>
<dbReference type="PANTHER" id="PTHR12677:SF59">
    <property type="entry name" value="GOLGI APPARATUS MEMBRANE PROTEIN TVP38-RELATED"/>
    <property type="match status" value="1"/>
</dbReference>
<proteinExistence type="inferred from homology"/>
<evidence type="ECO:0000256" key="2">
    <source>
        <dbReference type="ARBA" id="ARBA00022475"/>
    </source>
</evidence>